<protein>
    <recommendedName>
        <fullName evidence="4">Alfin N-terminal domain-containing protein</fullName>
    </recommendedName>
</protein>
<gene>
    <name evidence="5" type="ORF">BQ4739_LOCUS530</name>
</gene>
<evidence type="ECO:0000259" key="4">
    <source>
        <dbReference type="Pfam" id="PF12165"/>
    </source>
</evidence>
<dbReference type="EMBL" id="FNXT01000032">
    <property type="protein sequence ID" value="SZX59930.1"/>
    <property type="molecule type" value="Genomic_DNA"/>
</dbReference>
<feature type="region of interest" description="Disordered" evidence="3">
    <location>
        <begin position="147"/>
        <end position="183"/>
    </location>
</feature>
<dbReference type="PANTHER" id="PTHR12321:SF98">
    <property type="entry name" value="PHD FINGER PROTEIN ALFIN-LIKE 5"/>
    <property type="match status" value="1"/>
</dbReference>
<dbReference type="Proteomes" id="UP000256970">
    <property type="component" value="Unassembled WGS sequence"/>
</dbReference>
<dbReference type="PANTHER" id="PTHR12321">
    <property type="entry name" value="CPG BINDING PROTEIN"/>
    <property type="match status" value="1"/>
</dbReference>
<dbReference type="Pfam" id="PF12165">
    <property type="entry name" value="Alfin"/>
    <property type="match status" value="1"/>
</dbReference>
<evidence type="ECO:0000256" key="1">
    <source>
        <dbReference type="ARBA" id="ARBA00022771"/>
    </source>
</evidence>
<accession>A0A383V4T0</accession>
<evidence type="ECO:0000256" key="3">
    <source>
        <dbReference type="SAM" id="MobiDB-lite"/>
    </source>
</evidence>
<reference evidence="5 6" key="1">
    <citation type="submission" date="2016-10" db="EMBL/GenBank/DDBJ databases">
        <authorList>
            <person name="Cai Z."/>
        </authorList>
    </citation>
    <scope>NUCLEOTIDE SEQUENCE [LARGE SCALE GENOMIC DNA]</scope>
</reference>
<evidence type="ECO:0000256" key="2">
    <source>
        <dbReference type="ARBA" id="ARBA00022833"/>
    </source>
</evidence>
<dbReference type="GO" id="GO:0008270">
    <property type="term" value="F:zinc ion binding"/>
    <property type="evidence" value="ECO:0007669"/>
    <property type="project" value="UniProtKB-KW"/>
</dbReference>
<dbReference type="InterPro" id="IPR013083">
    <property type="entry name" value="Znf_RING/FYVE/PHD"/>
</dbReference>
<organism evidence="5 6">
    <name type="scientific">Tetradesmus obliquus</name>
    <name type="common">Green alga</name>
    <name type="synonym">Acutodesmus obliquus</name>
    <dbReference type="NCBI Taxonomy" id="3088"/>
    <lineage>
        <taxon>Eukaryota</taxon>
        <taxon>Viridiplantae</taxon>
        <taxon>Chlorophyta</taxon>
        <taxon>core chlorophytes</taxon>
        <taxon>Chlorophyceae</taxon>
        <taxon>CS clade</taxon>
        <taxon>Sphaeropleales</taxon>
        <taxon>Scenedesmaceae</taxon>
        <taxon>Tetradesmus</taxon>
    </lineage>
</organism>
<dbReference type="InterPro" id="IPR011011">
    <property type="entry name" value="Znf_FYVE_PHD"/>
</dbReference>
<sequence>MIGRSPEHVYDEYAGRRAGILRALTTDVDAFFAECDPEKHNLCLYGEPDGSWVVDLPAEEVPPEIPEPALGINFARDGMQRKDWLALVAVHSDSWLLALAFYKGARLDKEQRERLFTLINGLPTCYEVVSGQAGKAKKAAAAAAAAAVPQPRKRGTDAAGGRPQQRTRVDDGAAAAADDDGWQDGEGDPCPGCGDLYRTDVFWIECDRCKVWWCGRCAKMTEAKAEKTPIWHCGKCGGR</sequence>
<keyword evidence="2" id="KW-0862">Zinc</keyword>
<evidence type="ECO:0000313" key="6">
    <source>
        <dbReference type="Proteomes" id="UP000256970"/>
    </source>
</evidence>
<keyword evidence="1" id="KW-0479">Metal-binding</keyword>
<dbReference type="GO" id="GO:0000976">
    <property type="term" value="F:transcription cis-regulatory region binding"/>
    <property type="evidence" value="ECO:0007669"/>
    <property type="project" value="TreeGrafter"/>
</dbReference>
<dbReference type="GO" id="GO:0003712">
    <property type="term" value="F:transcription coregulator activity"/>
    <property type="evidence" value="ECO:0007669"/>
    <property type="project" value="TreeGrafter"/>
</dbReference>
<dbReference type="InterPro" id="IPR021998">
    <property type="entry name" value="Alfin_N"/>
</dbReference>
<keyword evidence="6" id="KW-1185">Reference proteome</keyword>
<dbReference type="GO" id="GO:0006355">
    <property type="term" value="P:regulation of DNA-templated transcription"/>
    <property type="evidence" value="ECO:0007669"/>
    <property type="project" value="InterPro"/>
</dbReference>
<dbReference type="SUPFAM" id="SSF57903">
    <property type="entry name" value="FYVE/PHD zinc finger"/>
    <property type="match status" value="1"/>
</dbReference>
<feature type="domain" description="Alfin N-terminal" evidence="4">
    <location>
        <begin position="6"/>
        <end position="130"/>
    </location>
</feature>
<dbReference type="GO" id="GO:0005634">
    <property type="term" value="C:nucleus"/>
    <property type="evidence" value="ECO:0007669"/>
    <property type="project" value="TreeGrafter"/>
</dbReference>
<dbReference type="STRING" id="3088.A0A383V4T0"/>
<name>A0A383V4T0_TETOB</name>
<proteinExistence type="predicted"/>
<keyword evidence="1" id="KW-0863">Zinc-finger</keyword>
<dbReference type="Gene3D" id="3.30.40.10">
    <property type="entry name" value="Zinc/RING finger domain, C3HC4 (zinc finger)"/>
    <property type="match status" value="1"/>
</dbReference>
<dbReference type="AlphaFoldDB" id="A0A383V4T0"/>
<evidence type="ECO:0000313" key="5">
    <source>
        <dbReference type="EMBL" id="SZX59930.1"/>
    </source>
</evidence>
<dbReference type="InterPro" id="IPR045104">
    <property type="entry name" value="Alfin"/>
</dbReference>
<dbReference type="GO" id="GO:0042393">
    <property type="term" value="F:histone binding"/>
    <property type="evidence" value="ECO:0007669"/>
    <property type="project" value="InterPro"/>
</dbReference>
<dbReference type="OrthoDB" id="436852at2759"/>